<feature type="region of interest" description="Disordered" evidence="1">
    <location>
        <begin position="53"/>
        <end position="100"/>
    </location>
</feature>
<gene>
    <name evidence="3" type="ORF">GWI33_022952</name>
    <name evidence="2" type="ORF">GWI33_022957</name>
</gene>
<dbReference type="EMBL" id="JAACXV010016523">
    <property type="protein sequence ID" value="KAF7264619.1"/>
    <property type="molecule type" value="Genomic_DNA"/>
</dbReference>
<evidence type="ECO:0000313" key="3">
    <source>
        <dbReference type="EMBL" id="KAF7264619.1"/>
    </source>
</evidence>
<reference evidence="3" key="1">
    <citation type="submission" date="2020-08" db="EMBL/GenBank/DDBJ databases">
        <title>Genome sequencing and assembly of the red palm weevil Rhynchophorus ferrugineus.</title>
        <authorList>
            <person name="Dias G.B."/>
            <person name="Bergman C.M."/>
            <person name="Manee M."/>
        </authorList>
    </citation>
    <scope>NUCLEOTIDE SEQUENCE</scope>
    <source>
        <strain evidence="3">AA-2017</strain>
        <tissue evidence="3">Whole larva</tissue>
    </source>
</reference>
<sequence>MRPATSSGHVSSFTSIEDAHVVPHTMRLVVSHLRTVRVNRWFTSAPFDCLFRPKTVGRPQVGPHKGGPTGRDALFHGRKRWQRQRAPNGTDSRGSDSGVV</sequence>
<evidence type="ECO:0000256" key="1">
    <source>
        <dbReference type="SAM" id="MobiDB-lite"/>
    </source>
</evidence>
<name>A0A834HP02_RHYFE</name>
<keyword evidence="4" id="KW-1185">Reference proteome</keyword>
<evidence type="ECO:0000313" key="4">
    <source>
        <dbReference type="Proteomes" id="UP000625711"/>
    </source>
</evidence>
<organism evidence="3 4">
    <name type="scientific">Rhynchophorus ferrugineus</name>
    <name type="common">Red palm weevil</name>
    <name type="synonym">Curculio ferrugineus</name>
    <dbReference type="NCBI Taxonomy" id="354439"/>
    <lineage>
        <taxon>Eukaryota</taxon>
        <taxon>Metazoa</taxon>
        <taxon>Ecdysozoa</taxon>
        <taxon>Arthropoda</taxon>
        <taxon>Hexapoda</taxon>
        <taxon>Insecta</taxon>
        <taxon>Pterygota</taxon>
        <taxon>Neoptera</taxon>
        <taxon>Endopterygota</taxon>
        <taxon>Coleoptera</taxon>
        <taxon>Polyphaga</taxon>
        <taxon>Cucujiformia</taxon>
        <taxon>Curculionidae</taxon>
        <taxon>Dryophthorinae</taxon>
        <taxon>Rhynchophorus</taxon>
    </lineage>
</organism>
<proteinExistence type="predicted"/>
<dbReference type="EMBL" id="JAACXV010016526">
    <property type="protein sequence ID" value="KAF7264614.1"/>
    <property type="molecule type" value="Genomic_DNA"/>
</dbReference>
<accession>A0A834HP02</accession>
<comment type="caution">
    <text evidence="3">The sequence shown here is derived from an EMBL/GenBank/DDBJ whole genome shotgun (WGS) entry which is preliminary data.</text>
</comment>
<dbReference type="AlphaFoldDB" id="A0A834HP02"/>
<dbReference type="Proteomes" id="UP000625711">
    <property type="component" value="Unassembled WGS sequence"/>
</dbReference>
<protein>
    <submittedName>
        <fullName evidence="3">Uncharacterized protein</fullName>
    </submittedName>
</protein>
<evidence type="ECO:0000313" key="2">
    <source>
        <dbReference type="EMBL" id="KAF7264614.1"/>
    </source>
</evidence>